<dbReference type="CDD" id="cd17535">
    <property type="entry name" value="REC_NarL-like"/>
    <property type="match status" value="1"/>
</dbReference>
<dbReference type="Proteomes" id="UP001596524">
    <property type="component" value="Unassembled WGS sequence"/>
</dbReference>
<gene>
    <name evidence="8" type="ORF">ACFQO6_10155</name>
</gene>
<dbReference type="PROSITE" id="PS50043">
    <property type="entry name" value="HTH_LUXR_2"/>
    <property type="match status" value="1"/>
</dbReference>
<feature type="domain" description="Response regulatory" evidence="7">
    <location>
        <begin position="3"/>
        <end position="121"/>
    </location>
</feature>
<evidence type="ECO:0000256" key="5">
    <source>
        <dbReference type="PROSITE-ProRule" id="PRU00169"/>
    </source>
</evidence>
<dbReference type="InterPro" id="IPR000792">
    <property type="entry name" value="Tscrpt_reg_LuxR_C"/>
</dbReference>
<dbReference type="Pfam" id="PF00072">
    <property type="entry name" value="Response_reg"/>
    <property type="match status" value="1"/>
</dbReference>
<keyword evidence="9" id="KW-1185">Reference proteome</keyword>
<dbReference type="SMART" id="SM00421">
    <property type="entry name" value="HTH_LUXR"/>
    <property type="match status" value="1"/>
</dbReference>
<evidence type="ECO:0000256" key="2">
    <source>
        <dbReference type="ARBA" id="ARBA00023015"/>
    </source>
</evidence>
<evidence type="ECO:0000256" key="4">
    <source>
        <dbReference type="ARBA" id="ARBA00023163"/>
    </source>
</evidence>
<evidence type="ECO:0000313" key="9">
    <source>
        <dbReference type="Proteomes" id="UP001596524"/>
    </source>
</evidence>
<dbReference type="InterPro" id="IPR011006">
    <property type="entry name" value="CheY-like_superfamily"/>
</dbReference>
<dbReference type="EMBL" id="JBHTCH010000014">
    <property type="protein sequence ID" value="MFC7360633.1"/>
    <property type="molecule type" value="Genomic_DNA"/>
</dbReference>
<dbReference type="PROSITE" id="PS50110">
    <property type="entry name" value="RESPONSE_REGULATORY"/>
    <property type="match status" value="1"/>
</dbReference>
<dbReference type="PRINTS" id="PR00038">
    <property type="entry name" value="HTHLUXR"/>
</dbReference>
<feature type="domain" description="HTH luxR-type" evidence="6">
    <location>
        <begin position="157"/>
        <end position="222"/>
    </location>
</feature>
<feature type="modified residue" description="4-aspartylphosphate" evidence="5">
    <location>
        <position position="54"/>
    </location>
</feature>
<accession>A0ABW2N108</accession>
<dbReference type="Pfam" id="PF00196">
    <property type="entry name" value="GerE"/>
    <property type="match status" value="1"/>
</dbReference>
<keyword evidence="4" id="KW-0804">Transcription</keyword>
<dbReference type="InterPro" id="IPR001789">
    <property type="entry name" value="Sig_transdc_resp-reg_receiver"/>
</dbReference>
<keyword evidence="1 5" id="KW-0597">Phosphoprotein</keyword>
<name>A0ABW2N108_9ACTN</name>
<dbReference type="RefSeq" id="WP_255888836.1">
    <property type="nucleotide sequence ID" value="NZ_JAFMZM010000001.1"/>
</dbReference>
<keyword evidence="3" id="KW-0238">DNA-binding</keyword>
<dbReference type="Gene3D" id="3.40.50.2300">
    <property type="match status" value="1"/>
</dbReference>
<dbReference type="SUPFAM" id="SSF52172">
    <property type="entry name" value="CheY-like"/>
    <property type="match status" value="1"/>
</dbReference>
<dbReference type="InterPro" id="IPR039420">
    <property type="entry name" value="WalR-like"/>
</dbReference>
<dbReference type="CDD" id="cd06170">
    <property type="entry name" value="LuxR_C_like"/>
    <property type="match status" value="1"/>
</dbReference>
<dbReference type="InterPro" id="IPR016032">
    <property type="entry name" value="Sig_transdc_resp-reg_C-effctor"/>
</dbReference>
<dbReference type="PANTHER" id="PTHR43214">
    <property type="entry name" value="TWO-COMPONENT RESPONSE REGULATOR"/>
    <property type="match status" value="1"/>
</dbReference>
<evidence type="ECO:0000259" key="6">
    <source>
        <dbReference type="PROSITE" id="PS50043"/>
    </source>
</evidence>
<evidence type="ECO:0000256" key="1">
    <source>
        <dbReference type="ARBA" id="ARBA00022553"/>
    </source>
</evidence>
<evidence type="ECO:0000256" key="3">
    <source>
        <dbReference type="ARBA" id="ARBA00023125"/>
    </source>
</evidence>
<comment type="caution">
    <text evidence="8">The sequence shown here is derived from an EMBL/GenBank/DDBJ whole genome shotgun (WGS) entry which is preliminary data.</text>
</comment>
<sequence>MITVLIADDQPLVRAGFRSLLDSEADIEVVGTAADGLEAIELATRTRPDIIFMDVRMPRLNGLDATARIVADPALDGTRVVVLTTFELDDYVFGALRAGASGFLLKDIEPQGLIDAVRLVAGGQSLLAPAVTRVLIEAFVAATPDDPSTLGREPVRDTTRLDVLTPREREILALVGTGMSNQEIAARLVLSPLTVKTHVSRLLLKLDARDRPQLVVLAYETGLVGAG</sequence>
<dbReference type="InterPro" id="IPR058245">
    <property type="entry name" value="NreC/VraR/RcsB-like_REC"/>
</dbReference>
<evidence type="ECO:0000259" key="7">
    <source>
        <dbReference type="PROSITE" id="PS50110"/>
    </source>
</evidence>
<protein>
    <submittedName>
        <fullName evidence="8">Response regulator</fullName>
    </submittedName>
</protein>
<dbReference type="PANTHER" id="PTHR43214:SF24">
    <property type="entry name" value="TRANSCRIPTIONAL REGULATORY PROTEIN NARL-RELATED"/>
    <property type="match status" value="1"/>
</dbReference>
<dbReference type="SUPFAM" id="SSF46894">
    <property type="entry name" value="C-terminal effector domain of the bipartite response regulators"/>
    <property type="match status" value="1"/>
</dbReference>
<proteinExistence type="predicted"/>
<organism evidence="8 9">
    <name type="scientific">Nocardioides astragali</name>
    <dbReference type="NCBI Taxonomy" id="1776736"/>
    <lineage>
        <taxon>Bacteria</taxon>
        <taxon>Bacillati</taxon>
        <taxon>Actinomycetota</taxon>
        <taxon>Actinomycetes</taxon>
        <taxon>Propionibacteriales</taxon>
        <taxon>Nocardioidaceae</taxon>
        <taxon>Nocardioides</taxon>
    </lineage>
</organism>
<dbReference type="PROSITE" id="PS00622">
    <property type="entry name" value="HTH_LUXR_1"/>
    <property type="match status" value="1"/>
</dbReference>
<dbReference type="SMART" id="SM00448">
    <property type="entry name" value="REC"/>
    <property type="match status" value="1"/>
</dbReference>
<evidence type="ECO:0000313" key="8">
    <source>
        <dbReference type="EMBL" id="MFC7360633.1"/>
    </source>
</evidence>
<keyword evidence="2" id="KW-0805">Transcription regulation</keyword>
<reference evidence="9" key="1">
    <citation type="journal article" date="2019" name="Int. J. Syst. Evol. Microbiol.">
        <title>The Global Catalogue of Microorganisms (GCM) 10K type strain sequencing project: providing services to taxonomists for standard genome sequencing and annotation.</title>
        <authorList>
            <consortium name="The Broad Institute Genomics Platform"/>
            <consortium name="The Broad Institute Genome Sequencing Center for Infectious Disease"/>
            <person name="Wu L."/>
            <person name="Ma J."/>
        </authorList>
    </citation>
    <scope>NUCLEOTIDE SEQUENCE [LARGE SCALE GENOMIC DNA]</scope>
    <source>
        <strain evidence="9">FCH27</strain>
    </source>
</reference>